<dbReference type="AlphaFoldDB" id="A0A1B2F6D8"/>
<proteinExistence type="predicted"/>
<name>A0A1B2F6D8_PSEPU</name>
<evidence type="ECO:0000313" key="1">
    <source>
        <dbReference type="EMBL" id="ANY87703.1"/>
    </source>
</evidence>
<dbReference type="RefSeq" id="WP_099593545.1">
    <property type="nucleotide sequence ID" value="NZ_AP022055.1"/>
</dbReference>
<organism evidence="1">
    <name type="scientific">Pseudomonas putida</name>
    <name type="common">Arthrobacter siderocapsulatus</name>
    <dbReference type="NCBI Taxonomy" id="303"/>
    <lineage>
        <taxon>Bacteria</taxon>
        <taxon>Pseudomonadati</taxon>
        <taxon>Pseudomonadota</taxon>
        <taxon>Gammaproteobacteria</taxon>
        <taxon>Pseudomonadales</taxon>
        <taxon>Pseudomonadaceae</taxon>
        <taxon>Pseudomonas</taxon>
    </lineage>
</organism>
<sequence length="112" mass="13127">MALTQQQRNENTERKRIKFDEKALRHRVRPGIHQAMERICERSKGMQINEVLQMAILKMDAMKDDELAKFLMVRHEILLREDVVQAFYDASVRCIVSDPDQDACDEIERPAA</sequence>
<gene>
    <name evidence="1" type="ORF">IEC33019_2147</name>
</gene>
<protein>
    <submittedName>
        <fullName evidence="1">Uncharacterized protein</fullName>
    </submittedName>
</protein>
<dbReference type="EMBL" id="CP016634">
    <property type="protein sequence ID" value="ANY87703.1"/>
    <property type="molecule type" value="Genomic_DNA"/>
</dbReference>
<reference evidence="1" key="1">
    <citation type="submission" date="2016-07" db="EMBL/GenBank/DDBJ databases">
        <title>New class B carbapenemase carried by novel plasmid in Pseudomonas putida enviromental strain in eastern Amazonia.</title>
        <authorList>
            <person name="Souza C.O."/>
            <person name="Lima K.V."/>
            <person name="Brasiliense D.M."/>
            <person name="Perez-Chaparro P.J."/>
            <person name="Mamizuka E.M."/>
            <person name="Lima M.O."/>
            <person name="Lima L.N."/>
            <person name="McCulloch J.A."/>
        </authorList>
    </citation>
    <scope>NUCLEOTIDE SEQUENCE [LARGE SCALE GENOMIC DNA]</scope>
    <source>
        <strain evidence="1">IEC33019</strain>
    </source>
</reference>
<accession>A0A1B2F6D8</accession>